<evidence type="ECO:0000256" key="1">
    <source>
        <dbReference type="ARBA" id="ARBA00006594"/>
    </source>
</evidence>
<evidence type="ECO:0000256" key="5">
    <source>
        <dbReference type="ARBA" id="ARBA00022691"/>
    </source>
</evidence>
<reference evidence="8" key="1">
    <citation type="submission" date="2017-04" db="EMBL/GenBank/DDBJ databases">
        <title>Function of individual gut microbiota members based on whole genome sequencing of pure cultures obtained from chicken caecum.</title>
        <authorList>
            <person name="Medvecky M."/>
            <person name="Cejkova D."/>
            <person name="Polansky O."/>
            <person name="Karasova D."/>
            <person name="Kubasova T."/>
            <person name="Cizek A."/>
            <person name="Rychlik I."/>
        </authorList>
    </citation>
    <scope>NUCLEOTIDE SEQUENCE [LARGE SCALE GENOMIC DNA]</scope>
    <source>
        <strain evidence="8">An199</strain>
    </source>
</reference>
<dbReference type="AlphaFoldDB" id="A0A1Y4IJJ3"/>
<dbReference type="GO" id="GO:0043565">
    <property type="term" value="F:sequence-specific DNA binding"/>
    <property type="evidence" value="ECO:0007669"/>
    <property type="project" value="TreeGrafter"/>
</dbReference>
<dbReference type="GO" id="GO:0032259">
    <property type="term" value="P:methylation"/>
    <property type="evidence" value="ECO:0007669"/>
    <property type="project" value="UniProtKB-KW"/>
</dbReference>
<keyword evidence="4" id="KW-0808">Transferase</keyword>
<dbReference type="GO" id="GO:0006298">
    <property type="term" value="P:mismatch repair"/>
    <property type="evidence" value="ECO:0007669"/>
    <property type="project" value="TreeGrafter"/>
</dbReference>
<accession>A0A1Y4IJJ3</accession>
<name>A0A1Y4IJJ3_PARDI</name>
<dbReference type="InterPro" id="IPR023095">
    <property type="entry name" value="Ade_MeTrfase_dom_2"/>
</dbReference>
<dbReference type="Gene3D" id="1.10.1020.10">
    <property type="entry name" value="Adenine-specific Methyltransferase, Domain 2"/>
    <property type="match status" value="1"/>
</dbReference>
<dbReference type="Proteomes" id="UP000195950">
    <property type="component" value="Unassembled WGS sequence"/>
</dbReference>
<dbReference type="NCBIfam" id="TIGR00571">
    <property type="entry name" value="dam"/>
    <property type="match status" value="1"/>
</dbReference>
<dbReference type="EMBL" id="NFJX01000006">
    <property type="protein sequence ID" value="OUP19676.1"/>
    <property type="molecule type" value="Genomic_DNA"/>
</dbReference>
<dbReference type="GO" id="GO:1904047">
    <property type="term" value="F:S-adenosyl-L-methionine binding"/>
    <property type="evidence" value="ECO:0007669"/>
    <property type="project" value="TreeGrafter"/>
</dbReference>
<keyword evidence="5" id="KW-0949">S-adenosyl-L-methionine</keyword>
<comment type="similarity">
    <text evidence="1">Belongs to the N(4)/N(6)-methyltransferase family.</text>
</comment>
<dbReference type="InterPro" id="IPR012327">
    <property type="entry name" value="MeTrfase_D12"/>
</dbReference>
<evidence type="ECO:0000256" key="4">
    <source>
        <dbReference type="ARBA" id="ARBA00022679"/>
    </source>
</evidence>
<evidence type="ECO:0000256" key="6">
    <source>
        <dbReference type="ARBA" id="ARBA00047942"/>
    </source>
</evidence>
<organism evidence="7 8">
    <name type="scientific">Parabacteroides distasonis</name>
    <dbReference type="NCBI Taxonomy" id="823"/>
    <lineage>
        <taxon>Bacteria</taxon>
        <taxon>Pseudomonadati</taxon>
        <taxon>Bacteroidota</taxon>
        <taxon>Bacteroidia</taxon>
        <taxon>Bacteroidales</taxon>
        <taxon>Tannerellaceae</taxon>
        <taxon>Parabacteroides</taxon>
    </lineage>
</organism>
<evidence type="ECO:0000256" key="2">
    <source>
        <dbReference type="ARBA" id="ARBA00011900"/>
    </source>
</evidence>
<dbReference type="GO" id="GO:0009007">
    <property type="term" value="F:site-specific DNA-methyltransferase (adenine-specific) activity"/>
    <property type="evidence" value="ECO:0007669"/>
    <property type="project" value="UniProtKB-EC"/>
</dbReference>
<dbReference type="InterPro" id="IPR029063">
    <property type="entry name" value="SAM-dependent_MTases_sf"/>
</dbReference>
<dbReference type="SUPFAM" id="SSF53335">
    <property type="entry name" value="S-adenosyl-L-methionine-dependent methyltransferases"/>
    <property type="match status" value="1"/>
</dbReference>
<proteinExistence type="inferred from homology"/>
<dbReference type="PANTHER" id="PTHR30481">
    <property type="entry name" value="DNA ADENINE METHYLASE"/>
    <property type="match status" value="1"/>
</dbReference>
<dbReference type="Pfam" id="PF02086">
    <property type="entry name" value="MethyltransfD12"/>
    <property type="match status" value="1"/>
</dbReference>
<evidence type="ECO:0000313" key="8">
    <source>
        <dbReference type="Proteomes" id="UP000195950"/>
    </source>
</evidence>
<gene>
    <name evidence="7" type="ORF">B5F32_09175</name>
</gene>
<comment type="caution">
    <text evidence="7">The sequence shown here is derived from an EMBL/GenBank/DDBJ whole genome shotgun (WGS) entry which is preliminary data.</text>
</comment>
<sequence length="183" mass="20864">MRCVINDSNESLVNVYRVIQNSPEELIKKLEGIQREYHALTEHADRRAYFMEKRAFFNEGGPDDVTRAALFIFFMRTCYNGIYSVNRSGKLSVTFGAGNRAKILEEELIRVNHGLLQGVTILEGDYHQTAKYAGEKTFFYFDPPYKPVNESGGCTSYMPDDFDDNDQIRLAEFCKDLGDAGSK</sequence>
<evidence type="ECO:0000313" key="7">
    <source>
        <dbReference type="EMBL" id="OUP19676.1"/>
    </source>
</evidence>
<evidence type="ECO:0000256" key="3">
    <source>
        <dbReference type="ARBA" id="ARBA00022603"/>
    </source>
</evidence>
<dbReference type="PANTHER" id="PTHR30481:SF3">
    <property type="entry name" value="DNA ADENINE METHYLASE"/>
    <property type="match status" value="1"/>
</dbReference>
<comment type="catalytic activity">
    <reaction evidence="6">
        <text>a 2'-deoxyadenosine in DNA + S-adenosyl-L-methionine = an N(6)-methyl-2'-deoxyadenosine in DNA + S-adenosyl-L-homocysteine + H(+)</text>
        <dbReference type="Rhea" id="RHEA:15197"/>
        <dbReference type="Rhea" id="RHEA-COMP:12418"/>
        <dbReference type="Rhea" id="RHEA-COMP:12419"/>
        <dbReference type="ChEBI" id="CHEBI:15378"/>
        <dbReference type="ChEBI" id="CHEBI:57856"/>
        <dbReference type="ChEBI" id="CHEBI:59789"/>
        <dbReference type="ChEBI" id="CHEBI:90615"/>
        <dbReference type="ChEBI" id="CHEBI:90616"/>
        <dbReference type="EC" id="2.1.1.72"/>
    </reaction>
</comment>
<dbReference type="EC" id="2.1.1.72" evidence="2"/>
<protein>
    <recommendedName>
        <fullName evidence="2">site-specific DNA-methyltransferase (adenine-specific)</fullName>
        <ecNumber evidence="2">2.1.1.72</ecNumber>
    </recommendedName>
</protein>
<keyword evidence="3 7" id="KW-0489">Methyltransferase</keyword>
<dbReference type="GO" id="GO:0009307">
    <property type="term" value="P:DNA restriction-modification system"/>
    <property type="evidence" value="ECO:0007669"/>
    <property type="project" value="InterPro"/>
</dbReference>